<evidence type="ECO:0000313" key="3">
    <source>
        <dbReference type="Proteomes" id="UP000182235"/>
    </source>
</evidence>
<accession>A0A1J9Q7K9</accession>
<keyword evidence="1" id="KW-0812">Transmembrane</keyword>
<sequence>MSALVDEQLQTLIDTSKKYKNIMIIVNHLIFFDLELRQELIVTIITIILHITSLFTSLHAYLNMFKMLYDFLTDNKLVDELK</sequence>
<keyword evidence="1" id="KW-0472">Membrane</keyword>
<dbReference type="Proteomes" id="UP000182235">
    <property type="component" value="Unassembled WGS sequence"/>
</dbReference>
<dbReference type="VEuPathDB" id="FungiDB:AJ78_08023"/>
<feature type="transmembrane region" description="Helical" evidence="1">
    <location>
        <begin position="40"/>
        <end position="62"/>
    </location>
</feature>
<proteinExistence type="predicted"/>
<protein>
    <submittedName>
        <fullName evidence="2">Uncharacterized protein</fullName>
    </submittedName>
</protein>
<comment type="caution">
    <text evidence="2">The sequence shown here is derived from an EMBL/GenBank/DDBJ whole genome shotgun (WGS) entry which is preliminary data.</text>
</comment>
<evidence type="ECO:0000256" key="1">
    <source>
        <dbReference type="SAM" id="Phobius"/>
    </source>
</evidence>
<name>A0A1J9Q7K9_9EURO</name>
<gene>
    <name evidence="2" type="ORF">AJ78_08023</name>
</gene>
<organism evidence="2 3">
    <name type="scientific">Emergomyces pasteurianus Ep9510</name>
    <dbReference type="NCBI Taxonomy" id="1447872"/>
    <lineage>
        <taxon>Eukaryota</taxon>
        <taxon>Fungi</taxon>
        <taxon>Dikarya</taxon>
        <taxon>Ascomycota</taxon>
        <taxon>Pezizomycotina</taxon>
        <taxon>Eurotiomycetes</taxon>
        <taxon>Eurotiomycetidae</taxon>
        <taxon>Onygenales</taxon>
        <taxon>Ajellomycetaceae</taxon>
        <taxon>Emergomyces</taxon>
    </lineage>
</organism>
<reference evidence="2 3" key="1">
    <citation type="submission" date="2015-07" db="EMBL/GenBank/DDBJ databases">
        <title>Emmonsia species relationships and genome sequence.</title>
        <authorList>
            <consortium name="The Broad Institute Genomics Platform"/>
            <person name="Cuomo C.A."/>
            <person name="Munoz J.F."/>
            <person name="Imamovic A."/>
            <person name="Priest M.E."/>
            <person name="Young S."/>
            <person name="Clay O.K."/>
            <person name="McEwen J.G."/>
        </authorList>
    </citation>
    <scope>NUCLEOTIDE SEQUENCE [LARGE SCALE GENOMIC DNA]</scope>
    <source>
        <strain evidence="2 3">UAMH 9510</strain>
    </source>
</reference>
<dbReference type="AlphaFoldDB" id="A0A1J9Q7K9"/>
<dbReference type="EMBL" id="LGRN01000602">
    <property type="protein sequence ID" value="OJD11149.1"/>
    <property type="molecule type" value="Genomic_DNA"/>
</dbReference>
<keyword evidence="1" id="KW-1133">Transmembrane helix</keyword>
<evidence type="ECO:0000313" key="2">
    <source>
        <dbReference type="EMBL" id="OJD11149.1"/>
    </source>
</evidence>
<keyword evidence="3" id="KW-1185">Reference proteome</keyword>